<dbReference type="Proteomes" id="UP000186666">
    <property type="component" value="Unassembled WGS sequence"/>
</dbReference>
<sequence>MQIFFDKNFSLSRIMKLVFFLFHLSTLLVITAVAMDEEANGIATYFNISMPVIDFLTVSQQAMLSHEVKLYAEIFVNAQGERQYSSFESGEVDLFASYFNNTAYNSFFFFCYPIEDITQIKQFGYFHDTPSSYSIEVDGGRETARSRELIQLRMISKNPDKQILSFYRTLQRDLKKISGLQKDTSKKYFYMPTEKNIIPANPQSQNTRDHRGGFV</sequence>
<evidence type="ECO:0000313" key="1">
    <source>
        <dbReference type="EMBL" id="SIQ81580.1"/>
    </source>
</evidence>
<reference evidence="1 2" key="1">
    <citation type="submission" date="2017-01" db="EMBL/GenBank/DDBJ databases">
        <authorList>
            <person name="Varghese N."/>
            <person name="Submissions S."/>
        </authorList>
    </citation>
    <scope>NUCLEOTIDE SEQUENCE [LARGE SCALE GENOMIC DNA]</scope>
    <source>
        <strain evidence="1 2">ATCC 23464</strain>
    </source>
</reference>
<proteinExistence type="predicted"/>
<dbReference type="EMBL" id="FTNK01000004">
    <property type="protein sequence ID" value="SIQ81580.1"/>
    <property type="molecule type" value="Genomic_DNA"/>
</dbReference>
<name>A0ABY1JUX1_9BACL</name>
<organism evidence="1 2">
    <name type="scientific">Paenibacillus macquariensis</name>
    <dbReference type="NCBI Taxonomy" id="948756"/>
    <lineage>
        <taxon>Bacteria</taxon>
        <taxon>Bacillati</taxon>
        <taxon>Bacillota</taxon>
        <taxon>Bacilli</taxon>
        <taxon>Bacillales</taxon>
        <taxon>Paenibacillaceae</taxon>
        <taxon>Paenibacillus</taxon>
    </lineage>
</organism>
<keyword evidence="2" id="KW-1185">Reference proteome</keyword>
<comment type="caution">
    <text evidence="1">The sequence shown here is derived from an EMBL/GenBank/DDBJ whole genome shotgun (WGS) entry which is preliminary data.</text>
</comment>
<accession>A0ABY1JUX1</accession>
<dbReference type="RefSeq" id="WP_068585530.1">
    <property type="nucleotide sequence ID" value="NZ_FTNK01000004.1"/>
</dbReference>
<gene>
    <name evidence="1" type="ORF">SAMN05421578_104185</name>
</gene>
<evidence type="ECO:0000313" key="2">
    <source>
        <dbReference type="Proteomes" id="UP000186666"/>
    </source>
</evidence>
<protein>
    <submittedName>
        <fullName evidence="1">Uncharacterized protein</fullName>
    </submittedName>
</protein>